<name>A0A0E9XS69_ANGAN</name>
<reference evidence="2" key="1">
    <citation type="submission" date="2014-11" db="EMBL/GenBank/DDBJ databases">
        <authorList>
            <person name="Amaro Gonzalez C."/>
        </authorList>
    </citation>
    <scope>NUCLEOTIDE SEQUENCE</scope>
</reference>
<organism evidence="2">
    <name type="scientific">Anguilla anguilla</name>
    <name type="common">European freshwater eel</name>
    <name type="synonym">Muraena anguilla</name>
    <dbReference type="NCBI Taxonomy" id="7936"/>
    <lineage>
        <taxon>Eukaryota</taxon>
        <taxon>Metazoa</taxon>
        <taxon>Chordata</taxon>
        <taxon>Craniata</taxon>
        <taxon>Vertebrata</taxon>
        <taxon>Euteleostomi</taxon>
        <taxon>Actinopterygii</taxon>
        <taxon>Neopterygii</taxon>
        <taxon>Teleostei</taxon>
        <taxon>Anguilliformes</taxon>
        <taxon>Anguillidae</taxon>
        <taxon>Anguilla</taxon>
    </lineage>
</organism>
<accession>A0A0E9XS69</accession>
<dbReference type="AlphaFoldDB" id="A0A0E9XS69"/>
<feature type="chain" id="PRO_5002435588" evidence="1">
    <location>
        <begin position="24"/>
        <end position="56"/>
    </location>
</feature>
<reference evidence="2" key="2">
    <citation type="journal article" date="2015" name="Fish Shellfish Immunol.">
        <title>Early steps in the European eel (Anguilla anguilla)-Vibrio vulnificus interaction in the gills: Role of the RtxA13 toxin.</title>
        <authorList>
            <person name="Callol A."/>
            <person name="Pajuelo D."/>
            <person name="Ebbesson L."/>
            <person name="Teles M."/>
            <person name="MacKenzie S."/>
            <person name="Amaro C."/>
        </authorList>
    </citation>
    <scope>NUCLEOTIDE SEQUENCE</scope>
</reference>
<sequence>MKRMLPALLKLLLVLAAVSHGTATLCDITETKTLVQCYGALGQSVSIYPLNTSFEN</sequence>
<evidence type="ECO:0000256" key="1">
    <source>
        <dbReference type="SAM" id="SignalP"/>
    </source>
</evidence>
<dbReference type="EMBL" id="GBXM01003093">
    <property type="protein sequence ID" value="JAI05485.1"/>
    <property type="molecule type" value="Transcribed_RNA"/>
</dbReference>
<feature type="signal peptide" evidence="1">
    <location>
        <begin position="1"/>
        <end position="23"/>
    </location>
</feature>
<protein>
    <submittedName>
        <fullName evidence="2">Uncharacterized protein</fullName>
    </submittedName>
</protein>
<evidence type="ECO:0000313" key="2">
    <source>
        <dbReference type="EMBL" id="JAI05485.1"/>
    </source>
</evidence>
<keyword evidence="1" id="KW-0732">Signal</keyword>
<proteinExistence type="predicted"/>